<keyword evidence="4 6" id="KW-1133">Transmembrane helix</keyword>
<feature type="transmembrane region" description="Helical" evidence="6">
    <location>
        <begin position="384"/>
        <end position="406"/>
    </location>
</feature>
<protein>
    <recommendedName>
        <fullName evidence="11">FtsX-like permease family protein</fullName>
    </recommendedName>
</protein>
<evidence type="ECO:0000256" key="2">
    <source>
        <dbReference type="ARBA" id="ARBA00022475"/>
    </source>
</evidence>
<dbReference type="EMBL" id="CP002961">
    <property type="protein sequence ID" value="AFK03710.1"/>
    <property type="molecule type" value="Genomic_DNA"/>
</dbReference>
<evidence type="ECO:0000256" key="4">
    <source>
        <dbReference type="ARBA" id="ARBA00022989"/>
    </source>
</evidence>
<comment type="subcellular location">
    <subcellularLocation>
        <location evidence="1">Cell membrane</location>
        <topology evidence="1">Multi-pass membrane protein</topology>
    </subcellularLocation>
</comment>
<keyword evidence="2" id="KW-1003">Cell membrane</keyword>
<dbReference type="PANTHER" id="PTHR30572:SF18">
    <property type="entry name" value="ABC-TYPE MACROLIDE FAMILY EXPORT SYSTEM PERMEASE COMPONENT 2"/>
    <property type="match status" value="1"/>
</dbReference>
<keyword evidence="3 6" id="KW-0812">Transmembrane</keyword>
<feature type="domain" description="MacB-like periplasmic core" evidence="8">
    <location>
        <begin position="20"/>
        <end position="248"/>
    </location>
</feature>
<evidence type="ECO:0000313" key="9">
    <source>
        <dbReference type="EMBL" id="AFK03710.1"/>
    </source>
</evidence>
<evidence type="ECO:0000256" key="5">
    <source>
        <dbReference type="ARBA" id="ARBA00023136"/>
    </source>
</evidence>
<feature type="domain" description="MacB-like periplasmic core" evidence="8">
    <location>
        <begin position="438"/>
        <end position="641"/>
    </location>
</feature>
<accession>A0ABN4APG5</accession>
<sequence length="809" mass="91238">MLFNYIKIAFRNLIRNKVYSFINIVGLAMGISAFLFILEYISLEKSVNKFHANLPNIYRLLNQNPQGVTWADMEPGWALKAKESFPEVKDFCRFEQGVTKGVVKRANSRSEPFREAGIGFAEGNFFEFFSFPLLEGNAKSLAKPNVVFISESSAKKYFGKENPMGQILILDNQFGNASYTVEGVFADMLDNSDIRYDMVFSLETLKNPANLKDNSWARLDNLDSQYISTYFLLNEGVNVKNFEKKLTNLRQKLGKENDGVIFRLQALANIHLGESFSDTLRTTGNIKYVYMLGGIAFLILIIAWFNYINISTANSLKRANEIGVRKVIGAKQSDLLKQFLAESLLTNLLGFGVSLLLVIILQPVFNDLIEKKLSFTTLQFSKDWMIGVGLLALGSIGSGVLTAYFLSSFSPVETLKGKFNKYSKGVLLRKSLVVSQFAISIILILATCIIYRQLQFMQQKDLGMNVSQLLVIRGAEVGKDSTYKTRKDAFINTISQQSYVKDYALSGSVPSSWYNFMTTGLTQPNSKQGDEQKTYAFAIIGDRYLQTYGIKLKVGRNFTHDECDVEWNQNSKVMLNESAVEALGFKTPEEAIRTKIQWDERVLEVIGVVKDYNHMGVQRAIDPVIFYPQNSSSYFTLKLSSNEIQSKVASLEKIYKTYFEGNPYEYFFVDDNFNRQYLSEEQYTKIFTTASVWAIIIACLGLFGLATFTAESRTKEIGVRKVLGASVVSIITLLSKDFLKLVFIAIVVASPIAYYFMNQWLQDFAYKAEISWWLFAIGGGVAVIIALFTVSFQAIKAALLNPVKSLKTE</sequence>
<proteinExistence type="predicted"/>
<organism evidence="9 10">
    <name type="scientific">Emticicia oligotrophica (strain DSM 17448 / CIP 109782 / MTCC 6937 / GPTSA100-15)</name>
    <dbReference type="NCBI Taxonomy" id="929562"/>
    <lineage>
        <taxon>Bacteria</taxon>
        <taxon>Pseudomonadati</taxon>
        <taxon>Bacteroidota</taxon>
        <taxon>Cytophagia</taxon>
        <taxon>Cytophagales</taxon>
        <taxon>Leadbetterellaceae</taxon>
        <taxon>Emticicia</taxon>
    </lineage>
</organism>
<evidence type="ECO:0008006" key="11">
    <source>
        <dbReference type="Google" id="ProtNLM"/>
    </source>
</evidence>
<dbReference type="Pfam" id="PF12704">
    <property type="entry name" value="MacB_PCD"/>
    <property type="match status" value="2"/>
</dbReference>
<reference evidence="9 10" key="1">
    <citation type="submission" date="2011-07" db="EMBL/GenBank/DDBJ databases">
        <title>The complete genome of chromosome of Emticicia oligotrophica DSM 17448.</title>
        <authorList>
            <consortium name="US DOE Joint Genome Institute (JGI-PGF)"/>
            <person name="Lucas S."/>
            <person name="Han J."/>
            <person name="Lapidus A."/>
            <person name="Bruce D."/>
            <person name="Goodwin L."/>
            <person name="Pitluck S."/>
            <person name="Peters L."/>
            <person name="Kyrpides N."/>
            <person name="Mavromatis K."/>
            <person name="Ivanova N."/>
            <person name="Ovchinnikova G."/>
            <person name="Teshima H."/>
            <person name="Detter J.C."/>
            <person name="Tapia R."/>
            <person name="Han C."/>
            <person name="Land M."/>
            <person name="Hauser L."/>
            <person name="Markowitz V."/>
            <person name="Cheng J.-F."/>
            <person name="Hugenholtz P."/>
            <person name="Woyke T."/>
            <person name="Wu D."/>
            <person name="Tindall B."/>
            <person name="Pomrenke H."/>
            <person name="Brambilla E."/>
            <person name="Klenk H.-P."/>
            <person name="Eisen J.A."/>
        </authorList>
    </citation>
    <scope>NUCLEOTIDE SEQUENCE [LARGE SCALE GENOMIC DNA]</scope>
    <source>
        <strain evidence="9 10">DSM 17448</strain>
    </source>
</reference>
<evidence type="ECO:0000259" key="7">
    <source>
        <dbReference type="Pfam" id="PF02687"/>
    </source>
</evidence>
<dbReference type="InterPro" id="IPR050250">
    <property type="entry name" value="Macrolide_Exporter_MacB"/>
</dbReference>
<dbReference type="InterPro" id="IPR025857">
    <property type="entry name" value="MacB_PCD"/>
</dbReference>
<feature type="transmembrane region" description="Helical" evidence="6">
    <location>
        <begin position="772"/>
        <end position="795"/>
    </location>
</feature>
<dbReference type="InterPro" id="IPR003838">
    <property type="entry name" value="ABC3_permease_C"/>
</dbReference>
<dbReference type="PANTHER" id="PTHR30572">
    <property type="entry name" value="MEMBRANE COMPONENT OF TRANSPORTER-RELATED"/>
    <property type="match status" value="1"/>
</dbReference>
<feature type="transmembrane region" description="Helical" evidence="6">
    <location>
        <begin position="427"/>
        <end position="452"/>
    </location>
</feature>
<dbReference type="RefSeq" id="WP_015029407.1">
    <property type="nucleotide sequence ID" value="NC_018748.1"/>
</dbReference>
<feature type="transmembrane region" description="Helical" evidence="6">
    <location>
        <begin position="288"/>
        <end position="308"/>
    </location>
</feature>
<evidence type="ECO:0000259" key="8">
    <source>
        <dbReference type="Pfam" id="PF12704"/>
    </source>
</evidence>
<feature type="domain" description="ABC3 transporter permease C-terminal" evidence="7">
    <location>
        <begin position="690"/>
        <end position="801"/>
    </location>
</feature>
<keyword evidence="5 6" id="KW-0472">Membrane</keyword>
<feature type="transmembrane region" description="Helical" evidence="6">
    <location>
        <begin position="690"/>
        <end position="710"/>
    </location>
</feature>
<keyword evidence="10" id="KW-1185">Reference proteome</keyword>
<dbReference type="Pfam" id="PF02687">
    <property type="entry name" value="FtsX"/>
    <property type="match status" value="2"/>
</dbReference>
<evidence type="ECO:0000313" key="10">
    <source>
        <dbReference type="Proteomes" id="UP000002875"/>
    </source>
</evidence>
<name>A0ABN4APG5_EMTOG</name>
<feature type="transmembrane region" description="Helical" evidence="6">
    <location>
        <begin position="21"/>
        <end position="43"/>
    </location>
</feature>
<dbReference type="Proteomes" id="UP000002875">
    <property type="component" value="Chromosome"/>
</dbReference>
<evidence type="ECO:0000256" key="1">
    <source>
        <dbReference type="ARBA" id="ARBA00004651"/>
    </source>
</evidence>
<gene>
    <name evidence="9" type="ordered locus">Emtol_2574</name>
</gene>
<feature type="domain" description="ABC3 transporter permease C-terminal" evidence="7">
    <location>
        <begin position="295"/>
        <end position="410"/>
    </location>
</feature>
<feature type="transmembrane region" description="Helical" evidence="6">
    <location>
        <begin position="738"/>
        <end position="757"/>
    </location>
</feature>
<feature type="transmembrane region" description="Helical" evidence="6">
    <location>
        <begin position="344"/>
        <end position="364"/>
    </location>
</feature>
<evidence type="ECO:0000256" key="6">
    <source>
        <dbReference type="SAM" id="Phobius"/>
    </source>
</evidence>
<evidence type="ECO:0000256" key="3">
    <source>
        <dbReference type="ARBA" id="ARBA00022692"/>
    </source>
</evidence>